<keyword evidence="2" id="KW-1185">Reference proteome</keyword>
<proteinExistence type="predicted"/>
<dbReference type="EMBL" id="CAJNOR010006099">
    <property type="protein sequence ID" value="CAF1585690.1"/>
    <property type="molecule type" value="Genomic_DNA"/>
</dbReference>
<sequence length="116" mass="13099">MTNDEPRPLVPQQAVDILLDKPKHNFKSKDQQKLFEHEVTNEEMNLAAKYGRFPQRPSDLFLKLFYGVICTLEHNPMAGCVSPALVGTSGVIPLTVISTIADIMRHYSHEITHAEK</sequence>
<dbReference type="AlphaFoldDB" id="A0A815ZR01"/>
<gene>
    <name evidence="1" type="ORF">XAT740_LOCUS45996</name>
</gene>
<reference evidence="1" key="1">
    <citation type="submission" date="2021-02" db="EMBL/GenBank/DDBJ databases">
        <authorList>
            <person name="Nowell W R."/>
        </authorList>
    </citation>
    <scope>NUCLEOTIDE SEQUENCE</scope>
</reference>
<organism evidence="1 2">
    <name type="scientific">Adineta ricciae</name>
    <name type="common">Rotifer</name>
    <dbReference type="NCBI Taxonomy" id="249248"/>
    <lineage>
        <taxon>Eukaryota</taxon>
        <taxon>Metazoa</taxon>
        <taxon>Spiralia</taxon>
        <taxon>Gnathifera</taxon>
        <taxon>Rotifera</taxon>
        <taxon>Eurotatoria</taxon>
        <taxon>Bdelloidea</taxon>
        <taxon>Adinetida</taxon>
        <taxon>Adinetidae</taxon>
        <taxon>Adineta</taxon>
    </lineage>
</organism>
<evidence type="ECO:0000313" key="1">
    <source>
        <dbReference type="EMBL" id="CAF1585690.1"/>
    </source>
</evidence>
<name>A0A815ZR01_ADIRI</name>
<accession>A0A815ZR01</accession>
<dbReference type="Proteomes" id="UP000663828">
    <property type="component" value="Unassembled WGS sequence"/>
</dbReference>
<comment type="caution">
    <text evidence="1">The sequence shown here is derived from an EMBL/GenBank/DDBJ whole genome shotgun (WGS) entry which is preliminary data.</text>
</comment>
<protein>
    <submittedName>
        <fullName evidence="1">Uncharacterized protein</fullName>
    </submittedName>
</protein>
<evidence type="ECO:0000313" key="2">
    <source>
        <dbReference type="Proteomes" id="UP000663828"/>
    </source>
</evidence>